<evidence type="ECO:0000313" key="10">
    <source>
        <dbReference type="Proteomes" id="UP000782880"/>
    </source>
</evidence>
<dbReference type="PANTHER" id="PTHR43005:SF1">
    <property type="entry name" value="SPERMIDINE_PUTRESCINE TRANSPORT SYSTEM PERMEASE PROTEIN"/>
    <property type="match status" value="1"/>
</dbReference>
<feature type="non-terminal residue" evidence="9">
    <location>
        <position position="134"/>
    </location>
</feature>
<evidence type="ECO:0000256" key="1">
    <source>
        <dbReference type="ARBA" id="ARBA00004651"/>
    </source>
</evidence>
<feature type="domain" description="ABC transmembrane type-1" evidence="8">
    <location>
        <begin position="67"/>
        <end position="134"/>
    </location>
</feature>
<dbReference type="PROSITE" id="PS50928">
    <property type="entry name" value="ABC_TM1"/>
    <property type="match status" value="1"/>
</dbReference>
<dbReference type="Proteomes" id="UP000782880">
    <property type="component" value="Unassembled WGS sequence"/>
</dbReference>
<dbReference type="PANTHER" id="PTHR43005">
    <property type="entry name" value="BLR7065 PROTEIN"/>
    <property type="match status" value="1"/>
</dbReference>
<dbReference type="SUPFAM" id="SSF161098">
    <property type="entry name" value="MetI-like"/>
    <property type="match status" value="1"/>
</dbReference>
<reference evidence="9" key="1">
    <citation type="journal article" date="2021" name="PeerJ">
        <title>Extensive microbial diversity within the chicken gut microbiome revealed by metagenomics and culture.</title>
        <authorList>
            <person name="Gilroy R."/>
            <person name="Ravi A."/>
            <person name="Getino M."/>
            <person name="Pursley I."/>
            <person name="Horton D.L."/>
            <person name="Alikhan N.F."/>
            <person name="Baker D."/>
            <person name="Gharbi K."/>
            <person name="Hall N."/>
            <person name="Watson M."/>
            <person name="Adriaenssens E.M."/>
            <person name="Foster-Nyarko E."/>
            <person name="Jarju S."/>
            <person name="Secka A."/>
            <person name="Antonio M."/>
            <person name="Oren A."/>
            <person name="Chaudhuri R.R."/>
            <person name="La Ragione R."/>
            <person name="Hildebrand F."/>
            <person name="Pallen M.J."/>
        </authorList>
    </citation>
    <scope>NUCLEOTIDE SEQUENCE</scope>
    <source>
        <strain evidence="9">ChiBcec21-2208</strain>
    </source>
</reference>
<dbReference type="Gene3D" id="1.10.3720.10">
    <property type="entry name" value="MetI-like"/>
    <property type="match status" value="1"/>
</dbReference>
<feature type="transmembrane region" description="Helical" evidence="7">
    <location>
        <begin position="12"/>
        <end position="34"/>
    </location>
</feature>
<comment type="subcellular location">
    <subcellularLocation>
        <location evidence="1">Cell membrane</location>
        <topology evidence="1">Multi-pass membrane protein</topology>
    </subcellularLocation>
</comment>
<keyword evidence="5 7" id="KW-1133">Transmembrane helix</keyword>
<keyword evidence="6 7" id="KW-0472">Membrane</keyword>
<keyword evidence="3" id="KW-1003">Cell membrane</keyword>
<dbReference type="InterPro" id="IPR035906">
    <property type="entry name" value="MetI-like_sf"/>
</dbReference>
<accession>A0A921LP65</accession>
<name>A0A921LP65_9FIRM</name>
<dbReference type="GO" id="GO:0005886">
    <property type="term" value="C:plasma membrane"/>
    <property type="evidence" value="ECO:0007669"/>
    <property type="project" value="UniProtKB-SubCell"/>
</dbReference>
<keyword evidence="4 7" id="KW-0812">Transmembrane</keyword>
<dbReference type="InterPro" id="IPR000515">
    <property type="entry name" value="MetI-like"/>
</dbReference>
<protein>
    <submittedName>
        <fullName evidence="9">Sugar ABC transporter permease</fullName>
    </submittedName>
</protein>
<sequence>MGKIKKLCKKHLFSAVLVLPMTIYILGFTVWPILQTIGMGFQDKFTGAFTLENYAYLFGRPSFVTSIFNTAAFGLISLCFQFVVALCIALVLKQQFKGKGILRAFVLMPMGIPTLVSGVIALYIFGTSGYLNEV</sequence>
<organism evidence="9 10">
    <name type="scientific">Subdoligranulum variabile</name>
    <dbReference type="NCBI Taxonomy" id="214851"/>
    <lineage>
        <taxon>Bacteria</taxon>
        <taxon>Bacillati</taxon>
        <taxon>Bacillota</taxon>
        <taxon>Clostridia</taxon>
        <taxon>Eubacteriales</taxon>
        <taxon>Oscillospiraceae</taxon>
        <taxon>Subdoligranulum</taxon>
    </lineage>
</organism>
<dbReference type="AlphaFoldDB" id="A0A921LP65"/>
<evidence type="ECO:0000256" key="5">
    <source>
        <dbReference type="ARBA" id="ARBA00022989"/>
    </source>
</evidence>
<evidence type="ECO:0000259" key="8">
    <source>
        <dbReference type="PROSITE" id="PS50928"/>
    </source>
</evidence>
<evidence type="ECO:0000256" key="3">
    <source>
        <dbReference type="ARBA" id="ARBA00022475"/>
    </source>
</evidence>
<proteinExistence type="predicted"/>
<dbReference type="EMBL" id="DYVE01000210">
    <property type="protein sequence ID" value="HJG28585.1"/>
    <property type="molecule type" value="Genomic_DNA"/>
</dbReference>
<feature type="transmembrane region" description="Helical" evidence="7">
    <location>
        <begin position="104"/>
        <end position="125"/>
    </location>
</feature>
<evidence type="ECO:0000256" key="4">
    <source>
        <dbReference type="ARBA" id="ARBA00022692"/>
    </source>
</evidence>
<evidence type="ECO:0000256" key="6">
    <source>
        <dbReference type="ARBA" id="ARBA00023136"/>
    </source>
</evidence>
<keyword evidence="2" id="KW-0813">Transport</keyword>
<evidence type="ECO:0000256" key="2">
    <source>
        <dbReference type="ARBA" id="ARBA00022448"/>
    </source>
</evidence>
<evidence type="ECO:0000256" key="7">
    <source>
        <dbReference type="SAM" id="Phobius"/>
    </source>
</evidence>
<reference evidence="9" key="2">
    <citation type="submission" date="2021-09" db="EMBL/GenBank/DDBJ databases">
        <authorList>
            <person name="Gilroy R."/>
        </authorList>
    </citation>
    <scope>NUCLEOTIDE SEQUENCE</scope>
    <source>
        <strain evidence="9">ChiBcec21-2208</strain>
    </source>
</reference>
<feature type="transmembrane region" description="Helical" evidence="7">
    <location>
        <begin position="67"/>
        <end position="92"/>
    </location>
</feature>
<gene>
    <name evidence="9" type="ORF">K8V20_08090</name>
</gene>
<comment type="caution">
    <text evidence="9">The sequence shown here is derived from an EMBL/GenBank/DDBJ whole genome shotgun (WGS) entry which is preliminary data.</text>
</comment>
<evidence type="ECO:0000313" key="9">
    <source>
        <dbReference type="EMBL" id="HJG28585.1"/>
    </source>
</evidence>
<dbReference type="GO" id="GO:0055085">
    <property type="term" value="P:transmembrane transport"/>
    <property type="evidence" value="ECO:0007669"/>
    <property type="project" value="InterPro"/>
</dbReference>